<dbReference type="NCBIfam" id="NF005921">
    <property type="entry name" value="PRK07922.1"/>
    <property type="match status" value="1"/>
</dbReference>
<evidence type="ECO:0000256" key="1">
    <source>
        <dbReference type="ARBA" id="ARBA00022679"/>
    </source>
</evidence>
<evidence type="ECO:0000256" key="2">
    <source>
        <dbReference type="ARBA" id="ARBA00023315"/>
    </source>
</evidence>
<dbReference type="AlphaFoldDB" id="A0A4Y3UQY1"/>
<dbReference type="SUPFAM" id="SSF55729">
    <property type="entry name" value="Acyl-CoA N-acyltransferases (Nat)"/>
    <property type="match status" value="1"/>
</dbReference>
<sequence>MSAVTVRPARTSDVRGILALLQPWVERRILLGKDVVTVYEAVQEFVVAEVDGILVGCGALHVMWEDLGEIRTLIVADAWLHHGVGGAIVDRLQLNARELGLSRLFCLTFEVDFFTRRGFAPIGEHIVDPDVYSQLLRSPDEGVAEFLDLAHVKPNTLGNTRMLKEL</sequence>
<dbReference type="CDD" id="cd04301">
    <property type="entry name" value="NAT_SF"/>
    <property type="match status" value="1"/>
</dbReference>
<keyword evidence="5" id="KW-1185">Reference proteome</keyword>
<evidence type="ECO:0000313" key="4">
    <source>
        <dbReference type="EMBL" id="TQM98137.1"/>
    </source>
</evidence>
<keyword evidence="1" id="KW-0808">Transferase</keyword>
<dbReference type="Proteomes" id="UP000319804">
    <property type="component" value="Unassembled WGS sequence"/>
</dbReference>
<protein>
    <submittedName>
        <fullName evidence="4">N-acetylglutamate synthase</fullName>
    </submittedName>
</protein>
<dbReference type="RefSeq" id="WP_141381352.1">
    <property type="nucleotide sequence ID" value="NZ_BJNA01000066.1"/>
</dbReference>
<name>A0A4Y3UQY1_9MICO</name>
<dbReference type="PANTHER" id="PTHR30602">
    <property type="entry name" value="AMINO-ACID ACETYLTRANSFERASE"/>
    <property type="match status" value="1"/>
</dbReference>
<dbReference type="PROSITE" id="PS51186">
    <property type="entry name" value="GNAT"/>
    <property type="match status" value="1"/>
</dbReference>
<keyword evidence="2" id="KW-0012">Acyltransferase</keyword>
<dbReference type="GO" id="GO:0006526">
    <property type="term" value="P:L-arginine biosynthetic process"/>
    <property type="evidence" value="ECO:0007669"/>
    <property type="project" value="InterPro"/>
</dbReference>
<dbReference type="Pfam" id="PF00583">
    <property type="entry name" value="Acetyltransf_1"/>
    <property type="match status" value="1"/>
</dbReference>
<evidence type="ECO:0000313" key="5">
    <source>
        <dbReference type="Proteomes" id="UP000319804"/>
    </source>
</evidence>
<dbReference type="InterPro" id="IPR010167">
    <property type="entry name" value="NH2A_AcTrfase"/>
</dbReference>
<dbReference type="InterPro" id="IPR016181">
    <property type="entry name" value="Acyl_CoA_acyltransferase"/>
</dbReference>
<dbReference type="EMBL" id="VFPS01000003">
    <property type="protein sequence ID" value="TQM98137.1"/>
    <property type="molecule type" value="Genomic_DNA"/>
</dbReference>
<evidence type="ECO:0000259" key="3">
    <source>
        <dbReference type="PROSITE" id="PS51186"/>
    </source>
</evidence>
<dbReference type="Gene3D" id="3.40.630.30">
    <property type="match status" value="1"/>
</dbReference>
<dbReference type="OrthoDB" id="9793138at2"/>
<reference evidence="4 5" key="1">
    <citation type="submission" date="2019-06" db="EMBL/GenBank/DDBJ databases">
        <title>Sequencing the genomes of 1000 actinobacteria strains.</title>
        <authorList>
            <person name="Klenk H.-P."/>
        </authorList>
    </citation>
    <scope>NUCLEOTIDE SEQUENCE [LARGE SCALE GENOMIC DNA]</scope>
    <source>
        <strain evidence="4 5">DSM 20427</strain>
    </source>
</reference>
<dbReference type="GO" id="GO:0005737">
    <property type="term" value="C:cytoplasm"/>
    <property type="evidence" value="ECO:0007669"/>
    <property type="project" value="InterPro"/>
</dbReference>
<accession>A0A4Y3UQY1</accession>
<feature type="domain" description="N-acetyltransferase" evidence="3">
    <location>
        <begin position="4"/>
        <end position="141"/>
    </location>
</feature>
<dbReference type="GO" id="GO:0004042">
    <property type="term" value="F:L-glutamate N-acetyltransferase activity"/>
    <property type="evidence" value="ECO:0007669"/>
    <property type="project" value="InterPro"/>
</dbReference>
<gene>
    <name evidence="4" type="ORF">FHX68_2167</name>
</gene>
<dbReference type="PANTHER" id="PTHR30602:SF12">
    <property type="entry name" value="AMINO-ACID ACETYLTRANSFERASE NAGS1, CHLOROPLASTIC-RELATED"/>
    <property type="match status" value="1"/>
</dbReference>
<comment type="caution">
    <text evidence="4">The sequence shown here is derived from an EMBL/GenBank/DDBJ whole genome shotgun (WGS) entry which is preliminary data.</text>
</comment>
<organism evidence="4 5">
    <name type="scientific">Microbacterium lacticum</name>
    <dbReference type="NCBI Taxonomy" id="33885"/>
    <lineage>
        <taxon>Bacteria</taxon>
        <taxon>Bacillati</taxon>
        <taxon>Actinomycetota</taxon>
        <taxon>Actinomycetes</taxon>
        <taxon>Micrococcales</taxon>
        <taxon>Microbacteriaceae</taxon>
        <taxon>Microbacterium</taxon>
    </lineage>
</organism>
<proteinExistence type="predicted"/>
<dbReference type="InterPro" id="IPR000182">
    <property type="entry name" value="GNAT_dom"/>
</dbReference>